<dbReference type="AlphaFoldDB" id="A0A7R9BLC1"/>
<name>A0A7R9BLC1_9CRUS</name>
<organism evidence="3">
    <name type="scientific">Notodromas monacha</name>
    <dbReference type="NCBI Taxonomy" id="399045"/>
    <lineage>
        <taxon>Eukaryota</taxon>
        <taxon>Metazoa</taxon>
        <taxon>Ecdysozoa</taxon>
        <taxon>Arthropoda</taxon>
        <taxon>Crustacea</taxon>
        <taxon>Oligostraca</taxon>
        <taxon>Ostracoda</taxon>
        <taxon>Podocopa</taxon>
        <taxon>Podocopida</taxon>
        <taxon>Cypridocopina</taxon>
        <taxon>Cypridoidea</taxon>
        <taxon>Cyprididae</taxon>
        <taxon>Notodromas</taxon>
    </lineage>
</organism>
<evidence type="ECO:0000313" key="3">
    <source>
        <dbReference type="EMBL" id="CAD7276090.1"/>
    </source>
</evidence>
<feature type="compositionally biased region" description="Acidic residues" evidence="1">
    <location>
        <begin position="181"/>
        <end position="194"/>
    </location>
</feature>
<protein>
    <submittedName>
        <fullName evidence="3">Uncharacterized protein</fullName>
    </submittedName>
</protein>
<feature type="region of interest" description="Disordered" evidence="1">
    <location>
        <begin position="90"/>
        <end position="109"/>
    </location>
</feature>
<evidence type="ECO:0000313" key="4">
    <source>
        <dbReference type="Proteomes" id="UP000678499"/>
    </source>
</evidence>
<keyword evidence="2" id="KW-0472">Membrane</keyword>
<evidence type="ECO:0000256" key="1">
    <source>
        <dbReference type="SAM" id="MobiDB-lite"/>
    </source>
</evidence>
<evidence type="ECO:0000256" key="2">
    <source>
        <dbReference type="SAM" id="Phobius"/>
    </source>
</evidence>
<feature type="region of interest" description="Disordered" evidence="1">
    <location>
        <begin position="174"/>
        <end position="194"/>
    </location>
</feature>
<feature type="region of interest" description="Disordered" evidence="1">
    <location>
        <begin position="300"/>
        <end position="321"/>
    </location>
</feature>
<dbReference type="EMBL" id="CAJPEX010000550">
    <property type="protein sequence ID" value="CAG0916242.1"/>
    <property type="molecule type" value="Genomic_DNA"/>
</dbReference>
<accession>A0A7R9BLC1</accession>
<feature type="transmembrane region" description="Helical" evidence="2">
    <location>
        <begin position="51"/>
        <end position="73"/>
    </location>
</feature>
<proteinExistence type="predicted"/>
<reference evidence="3" key="1">
    <citation type="submission" date="2020-11" db="EMBL/GenBank/DDBJ databases">
        <authorList>
            <person name="Tran Van P."/>
        </authorList>
    </citation>
    <scope>NUCLEOTIDE SEQUENCE</scope>
</reference>
<keyword evidence="4" id="KW-1185">Reference proteome</keyword>
<feature type="compositionally biased region" description="Low complexity" evidence="1">
    <location>
        <begin position="96"/>
        <end position="107"/>
    </location>
</feature>
<dbReference type="EMBL" id="OA882587">
    <property type="protein sequence ID" value="CAD7276090.1"/>
    <property type="molecule type" value="Genomic_DNA"/>
</dbReference>
<keyword evidence="2" id="KW-1133">Transmembrane helix</keyword>
<sequence>MSRTCILVVGLPLGACLCFVVYAIFVVPALEPGLRDGVDLMGGHHLQGREYLYLVYWACAGTLITLAACLGLTRLCRCQVKDFADEYATGGGGGASSSSSSSPAGRGTLLRGGHHQPVNLLFLATSSLSSGKQQQSVKLPSFIAAASGLSSSPSSPAAPSSALALTRTLTVQPSTNPGFVFDDDDDDNDDDDDGLPTTIRSLEEKLAAARVWPNTYSGTAGMGQRWRSMPFERGFSLAWDDDLGFDDLKLGDEPLTPEVDASISEKLRTIQTRSASKTNFVPDTPTTTDDGVVVEEADLFPSSSSSSSTHPPPSFLTTMTSSHIDLFPDTCSSSTSTTTGNKQ</sequence>
<keyword evidence="2" id="KW-0812">Transmembrane</keyword>
<dbReference type="Proteomes" id="UP000678499">
    <property type="component" value="Unassembled WGS sequence"/>
</dbReference>
<feature type="transmembrane region" description="Helical" evidence="2">
    <location>
        <begin position="6"/>
        <end position="30"/>
    </location>
</feature>
<gene>
    <name evidence="3" type="ORF">NMOB1V02_LOCUS3868</name>
</gene>